<organism evidence="1 2">
    <name type="scientific">Candidatus Gottesmanbacteria bacterium RIFCSPHIGHO2_02_FULL_39_11</name>
    <dbReference type="NCBI Taxonomy" id="1798382"/>
    <lineage>
        <taxon>Bacteria</taxon>
        <taxon>Candidatus Gottesmaniibacteriota</taxon>
    </lineage>
</organism>
<evidence type="ECO:0000313" key="2">
    <source>
        <dbReference type="Proteomes" id="UP000176923"/>
    </source>
</evidence>
<dbReference type="CDD" id="cd07731">
    <property type="entry name" value="ComA-like_MBL-fold"/>
    <property type="match status" value="1"/>
</dbReference>
<dbReference type="InterPro" id="IPR052159">
    <property type="entry name" value="Competence_DNA_uptake"/>
</dbReference>
<evidence type="ECO:0000313" key="1">
    <source>
        <dbReference type="EMBL" id="OGG13978.1"/>
    </source>
</evidence>
<dbReference type="EMBL" id="MFJL01000032">
    <property type="protein sequence ID" value="OGG13978.1"/>
    <property type="molecule type" value="Genomic_DNA"/>
</dbReference>
<dbReference type="Proteomes" id="UP000176923">
    <property type="component" value="Unassembled WGS sequence"/>
</dbReference>
<reference evidence="1 2" key="1">
    <citation type="journal article" date="2016" name="Nat. Commun.">
        <title>Thousands of microbial genomes shed light on interconnected biogeochemical processes in an aquifer system.</title>
        <authorList>
            <person name="Anantharaman K."/>
            <person name="Brown C.T."/>
            <person name="Hug L.A."/>
            <person name="Sharon I."/>
            <person name="Castelle C.J."/>
            <person name="Probst A.J."/>
            <person name="Thomas B.C."/>
            <person name="Singh A."/>
            <person name="Wilkins M.J."/>
            <person name="Karaoz U."/>
            <person name="Brodie E.L."/>
            <person name="Williams K.H."/>
            <person name="Hubbard S.S."/>
            <person name="Banfield J.F."/>
        </authorList>
    </citation>
    <scope>NUCLEOTIDE SEQUENCE [LARGE SCALE GENOMIC DNA]</scope>
</reference>
<accession>A0A1F5ZNG3</accession>
<dbReference type="STRING" id="1798382.A3D77_03250"/>
<dbReference type="Gene3D" id="3.60.15.10">
    <property type="entry name" value="Ribonuclease Z/Hydroxyacylglutathione hydrolase-like"/>
    <property type="match status" value="1"/>
</dbReference>
<gene>
    <name evidence="1" type="ORF">A3D77_03250</name>
</gene>
<protein>
    <recommendedName>
        <fullName evidence="3">Metallo-beta-lactamase domain-containing protein</fullName>
    </recommendedName>
</protein>
<dbReference type="InterPro" id="IPR035681">
    <property type="entry name" value="ComA-like_MBL"/>
</dbReference>
<dbReference type="SUPFAM" id="SSF56281">
    <property type="entry name" value="Metallo-hydrolase/oxidoreductase"/>
    <property type="match status" value="1"/>
</dbReference>
<dbReference type="AlphaFoldDB" id="A0A1F5ZNG3"/>
<dbReference type="PANTHER" id="PTHR30619">
    <property type="entry name" value="DNA INTERNALIZATION/COMPETENCE PROTEIN COMEC/REC2"/>
    <property type="match status" value="1"/>
</dbReference>
<comment type="caution">
    <text evidence="1">The sequence shown here is derived from an EMBL/GenBank/DDBJ whole genome shotgun (WGS) entry which is preliminary data.</text>
</comment>
<dbReference type="InterPro" id="IPR036866">
    <property type="entry name" value="RibonucZ/Hydroxyglut_hydro"/>
</dbReference>
<proteinExistence type="predicted"/>
<evidence type="ECO:0008006" key="3">
    <source>
        <dbReference type="Google" id="ProtNLM"/>
    </source>
</evidence>
<sequence length="305" mass="34251">MNRKLFIVFFLLILLGLTYGILSTLPDGKLHIIFCNVGQGDGAYIKNPNGTDMIIDGGPDNTILACLGRHMPFYDRTIDTVLLTHPQKDHMQGLISVVERYSVRHFVIGNEANTTEGYFNLISSLKKKGTPLHTLYAGDKFQMGSVDYDVIWPSMSWVRSHIEASSSSLNTLALRNGQVFGTATSNNFNDFSYVIHIRFNDFDTLFTGDGDEKIQPEIMRNVSIPSVEVLKFPHHGSKTGISKEFLEKLSPQFSVISVGKNSYGHPSKEAIDLLNSEHINYRRTDQHGDIEVVSDGEKWSYKTQK</sequence>
<name>A0A1F5ZNG3_9BACT</name>
<dbReference type="PANTHER" id="PTHR30619:SF1">
    <property type="entry name" value="RECOMBINATION PROTEIN 2"/>
    <property type="match status" value="1"/>
</dbReference>